<sequence>MGCCTSRNEQVDERRPLLEESIESSPDDDSAKSIITKKKEAQVWKEIIERATKSMINNSTTQPLHPTDIEERTKRYKKILTNLHTMSYTTTIIQLDQQQDISNVLDLLTDANAYTDTHALSYHVSKIEYAKTQINKSLIGHGHVVVHMKKLGRSSRI</sequence>
<evidence type="ECO:0000313" key="2">
    <source>
        <dbReference type="EMBL" id="GAA5810135.1"/>
    </source>
</evidence>
<organism evidence="2 3">
    <name type="scientific">Mucor flavus</name>
    <dbReference type="NCBI Taxonomy" id="439312"/>
    <lineage>
        <taxon>Eukaryota</taxon>
        <taxon>Fungi</taxon>
        <taxon>Fungi incertae sedis</taxon>
        <taxon>Mucoromycota</taxon>
        <taxon>Mucoromycotina</taxon>
        <taxon>Mucoromycetes</taxon>
        <taxon>Mucorales</taxon>
        <taxon>Mucorineae</taxon>
        <taxon>Mucoraceae</taxon>
        <taxon>Mucor</taxon>
    </lineage>
</organism>
<evidence type="ECO:0000313" key="3">
    <source>
        <dbReference type="Proteomes" id="UP001473302"/>
    </source>
</evidence>
<keyword evidence="3" id="KW-1185">Reference proteome</keyword>
<dbReference type="EMBL" id="BAABUK010000006">
    <property type="protein sequence ID" value="GAA5810135.1"/>
    <property type="molecule type" value="Genomic_DNA"/>
</dbReference>
<protein>
    <recommendedName>
        <fullName evidence="4">Late endosomal/lysosomal adaptor and MAPK and MTOR activator 1</fullName>
    </recommendedName>
</protein>
<comment type="caution">
    <text evidence="2">The sequence shown here is derived from an EMBL/GenBank/DDBJ whole genome shotgun (WGS) entry which is preliminary data.</text>
</comment>
<evidence type="ECO:0000256" key="1">
    <source>
        <dbReference type="SAM" id="MobiDB-lite"/>
    </source>
</evidence>
<feature type="region of interest" description="Disordered" evidence="1">
    <location>
        <begin position="1"/>
        <end position="32"/>
    </location>
</feature>
<dbReference type="Proteomes" id="UP001473302">
    <property type="component" value="Unassembled WGS sequence"/>
</dbReference>
<proteinExistence type="predicted"/>
<name>A0ABP9YTF8_9FUNG</name>
<evidence type="ECO:0008006" key="4">
    <source>
        <dbReference type="Google" id="ProtNLM"/>
    </source>
</evidence>
<reference evidence="2 3" key="1">
    <citation type="submission" date="2024-04" db="EMBL/GenBank/DDBJ databases">
        <title>genome sequences of Mucor flavus KT1a and Helicostylum pulchrum KT1b strains isolated from the surface of a dry-aged beef.</title>
        <authorList>
            <person name="Toyotome T."/>
            <person name="Hosono M."/>
            <person name="Torimaru M."/>
            <person name="Fukuda K."/>
            <person name="Mikami N."/>
        </authorList>
    </citation>
    <scope>NUCLEOTIDE SEQUENCE [LARGE SCALE GENOMIC DNA]</scope>
    <source>
        <strain evidence="2 3">KT1a</strain>
    </source>
</reference>
<feature type="compositionally biased region" description="Basic and acidic residues" evidence="1">
    <location>
        <begin position="9"/>
        <end position="18"/>
    </location>
</feature>
<accession>A0ABP9YTF8</accession>
<gene>
    <name evidence="2" type="ORF">MFLAVUS_003554</name>
</gene>